<feature type="domain" description="ABC transporter" evidence="3">
    <location>
        <begin position="333"/>
        <end position="533"/>
    </location>
</feature>
<dbReference type="AlphaFoldDB" id="A0A9D0ZPM4"/>
<dbReference type="PANTHER" id="PTHR42855:SF2">
    <property type="entry name" value="DRUG RESISTANCE ABC TRANSPORTER,ATP-BINDING PROTEIN"/>
    <property type="match status" value="1"/>
</dbReference>
<dbReference type="SUPFAM" id="SSF52540">
    <property type="entry name" value="P-loop containing nucleoside triphosphate hydrolases"/>
    <property type="match status" value="2"/>
</dbReference>
<dbReference type="InterPro" id="IPR003593">
    <property type="entry name" value="AAA+_ATPase"/>
</dbReference>
<keyword evidence="2 4" id="KW-0067">ATP-binding</keyword>
<dbReference type="InterPro" id="IPR003439">
    <property type="entry name" value="ABC_transporter-like_ATP-bd"/>
</dbReference>
<dbReference type="EMBL" id="DVFV01000020">
    <property type="protein sequence ID" value="HIQ90173.1"/>
    <property type="molecule type" value="Genomic_DNA"/>
</dbReference>
<evidence type="ECO:0000256" key="2">
    <source>
        <dbReference type="ARBA" id="ARBA00022840"/>
    </source>
</evidence>
<dbReference type="Pfam" id="PF00005">
    <property type="entry name" value="ABC_tran"/>
    <property type="match status" value="2"/>
</dbReference>
<dbReference type="SMART" id="SM00382">
    <property type="entry name" value="AAA"/>
    <property type="match status" value="2"/>
</dbReference>
<keyword evidence="1" id="KW-0547">Nucleotide-binding</keyword>
<dbReference type="InterPro" id="IPR051309">
    <property type="entry name" value="ABCF_ATPase"/>
</dbReference>
<accession>A0A9D0ZPM4</accession>
<dbReference type="PANTHER" id="PTHR42855">
    <property type="entry name" value="ABC TRANSPORTER ATP-BINDING SUBUNIT"/>
    <property type="match status" value="1"/>
</dbReference>
<proteinExistence type="predicted"/>
<dbReference type="GO" id="GO:0016887">
    <property type="term" value="F:ATP hydrolysis activity"/>
    <property type="evidence" value="ECO:0007669"/>
    <property type="project" value="InterPro"/>
</dbReference>
<dbReference type="FunFam" id="3.40.50.300:FF:000011">
    <property type="entry name" value="Putative ABC transporter ATP-binding component"/>
    <property type="match status" value="1"/>
</dbReference>
<dbReference type="GO" id="GO:0005524">
    <property type="term" value="F:ATP binding"/>
    <property type="evidence" value="ECO:0007669"/>
    <property type="project" value="UniProtKB-KW"/>
</dbReference>
<evidence type="ECO:0000256" key="1">
    <source>
        <dbReference type="ARBA" id="ARBA00022741"/>
    </source>
</evidence>
<dbReference type="CDD" id="cd03221">
    <property type="entry name" value="ABCF_EF-3"/>
    <property type="match status" value="2"/>
</dbReference>
<evidence type="ECO:0000313" key="5">
    <source>
        <dbReference type="Proteomes" id="UP000886786"/>
    </source>
</evidence>
<comment type="caution">
    <text evidence="4">The sequence shown here is derived from an EMBL/GenBank/DDBJ whole genome shotgun (WGS) entry which is preliminary data.</text>
</comment>
<dbReference type="NCBIfam" id="NF000355">
    <property type="entry name" value="ribo_prot_ABC_F"/>
    <property type="match status" value="1"/>
</dbReference>
<dbReference type="Proteomes" id="UP000886786">
    <property type="component" value="Unassembled WGS sequence"/>
</dbReference>
<dbReference type="InterPro" id="IPR032781">
    <property type="entry name" value="ABC_tran_Xtn"/>
</dbReference>
<evidence type="ECO:0000313" key="4">
    <source>
        <dbReference type="EMBL" id="HIQ90173.1"/>
    </source>
</evidence>
<dbReference type="InterPro" id="IPR027417">
    <property type="entry name" value="P-loop_NTPase"/>
</dbReference>
<name>A0A9D0ZPM4_9FIRM</name>
<organism evidence="4 5">
    <name type="scientific">Candidatus Coprosoma intestinipullorum</name>
    <dbReference type="NCBI Taxonomy" id="2840752"/>
    <lineage>
        <taxon>Bacteria</taxon>
        <taxon>Bacillati</taxon>
        <taxon>Bacillota</taxon>
        <taxon>Bacillota incertae sedis</taxon>
        <taxon>Candidatus Coprosoma</taxon>
    </lineage>
</organism>
<protein>
    <submittedName>
        <fullName evidence="4">ABC-F family ATP-binding cassette domain-containing protein</fullName>
    </submittedName>
</protein>
<gene>
    <name evidence="4" type="ORF">IAB27_00895</name>
</gene>
<reference evidence="4" key="2">
    <citation type="journal article" date="2021" name="PeerJ">
        <title>Extensive microbial diversity within the chicken gut microbiome revealed by metagenomics and culture.</title>
        <authorList>
            <person name="Gilroy R."/>
            <person name="Ravi A."/>
            <person name="Getino M."/>
            <person name="Pursley I."/>
            <person name="Horton D.L."/>
            <person name="Alikhan N.F."/>
            <person name="Baker D."/>
            <person name="Gharbi K."/>
            <person name="Hall N."/>
            <person name="Watson M."/>
            <person name="Adriaenssens E.M."/>
            <person name="Foster-Nyarko E."/>
            <person name="Jarju S."/>
            <person name="Secka A."/>
            <person name="Antonio M."/>
            <person name="Oren A."/>
            <person name="Chaudhuri R.R."/>
            <person name="La Ragione R."/>
            <person name="Hildebrand F."/>
            <person name="Pallen M.J."/>
        </authorList>
    </citation>
    <scope>NUCLEOTIDE SEQUENCE</scope>
    <source>
        <strain evidence="4">CHK147-3167</strain>
    </source>
</reference>
<reference evidence="4" key="1">
    <citation type="submission" date="2020-10" db="EMBL/GenBank/DDBJ databases">
        <authorList>
            <person name="Gilroy R."/>
        </authorList>
    </citation>
    <scope>NUCLEOTIDE SEQUENCE</scope>
    <source>
        <strain evidence="4">CHK147-3167</strain>
    </source>
</reference>
<dbReference type="Pfam" id="PF12848">
    <property type="entry name" value="ABC_tran_Xtn"/>
    <property type="match status" value="1"/>
</dbReference>
<sequence>MIEISLNKAKRSFGFKNVLDGFDFEANTGDRIGLIGPNGCGKTTIFKIIAGEEKLDFGTLSIRKGATLGLLSQIPPRVSDDLKVRDMLLKNFSKLFDIEKRMREYENSFATLSSKELDKALKGYGRLQDEFQTLGGYEINEKISKVCGGFKITDDMLERSFNALSGGEKTIVNLASLIIRNPDILLLDEPTNHLDIDTLEWFEKFLGNYKGTIIISSHDRYFLDKVVNKIVFVDKGKADVYNGNYSYYLKESERRTLAEFENYKNQQKQIEAMRAAIKRLRQWGTEGDNPVFFRRAANIERRIERMEMIDKPEVKKKLPLDFEIDDRSGNEVLKVDDLDLMAGDKELLNKASMILKYGEKVCLMGKNGSGKSTFIKAILRNENDRIKIGSRVSIGYIPQEIHFDDDNKTVLDISRKVFNGDETHLRAALSKFLFYGENVFKRVGTLSGGEKVRLKLFELIQKNANFLILDEPTNHIDIDTREILEDALGNYKGTLLFVSHDRYFINKIAERVIYIEDKHLISYLGNYDYYKEHKK</sequence>
<dbReference type="Gene3D" id="3.40.50.300">
    <property type="entry name" value="P-loop containing nucleotide triphosphate hydrolases"/>
    <property type="match status" value="2"/>
</dbReference>
<dbReference type="PROSITE" id="PS50893">
    <property type="entry name" value="ABC_TRANSPORTER_2"/>
    <property type="match status" value="2"/>
</dbReference>
<evidence type="ECO:0000259" key="3">
    <source>
        <dbReference type="PROSITE" id="PS50893"/>
    </source>
</evidence>
<feature type="domain" description="ABC transporter" evidence="3">
    <location>
        <begin position="4"/>
        <end position="260"/>
    </location>
</feature>